<accession>A0A7Z9E1N5</accession>
<dbReference type="OrthoDB" id="5559128at2"/>
<organism evidence="2 3">
    <name type="scientific">Planktothrix serta PCC 8927</name>
    <dbReference type="NCBI Taxonomy" id="671068"/>
    <lineage>
        <taxon>Bacteria</taxon>
        <taxon>Bacillati</taxon>
        <taxon>Cyanobacteriota</taxon>
        <taxon>Cyanophyceae</taxon>
        <taxon>Oscillatoriophycideae</taxon>
        <taxon>Oscillatoriales</taxon>
        <taxon>Microcoleaceae</taxon>
        <taxon>Planktothrix</taxon>
    </lineage>
</organism>
<sequence length="77" mass="8675">MVLLDKIYALVYVLIIAGILETIITADWIKSEDPESLVRVKKLDRGFLIANIIILSGGMSYFCYFKIIILLIIIVGD</sequence>
<keyword evidence="1" id="KW-0472">Membrane</keyword>
<evidence type="ECO:0000313" key="3">
    <source>
        <dbReference type="Proteomes" id="UP000184550"/>
    </source>
</evidence>
<comment type="caution">
    <text evidence="2">The sequence shown here is derived from an EMBL/GenBank/DDBJ whole genome shotgun (WGS) entry which is preliminary data.</text>
</comment>
<gene>
    <name evidence="2" type="ORF">PL8927_720021</name>
</gene>
<dbReference type="AlphaFoldDB" id="A0A7Z9E1N5"/>
<keyword evidence="1" id="KW-1133">Transmembrane helix</keyword>
<dbReference type="Proteomes" id="UP000184550">
    <property type="component" value="Unassembled WGS sequence"/>
</dbReference>
<keyword evidence="1" id="KW-0812">Transmembrane</keyword>
<protein>
    <submittedName>
        <fullName evidence="2">Uncharacterized protein</fullName>
    </submittedName>
</protein>
<name>A0A7Z9E1N5_9CYAN</name>
<feature type="transmembrane region" description="Helical" evidence="1">
    <location>
        <begin position="7"/>
        <end position="29"/>
    </location>
</feature>
<proteinExistence type="predicted"/>
<feature type="transmembrane region" description="Helical" evidence="1">
    <location>
        <begin position="49"/>
        <end position="75"/>
    </location>
</feature>
<evidence type="ECO:0000313" key="2">
    <source>
        <dbReference type="EMBL" id="VXD21449.1"/>
    </source>
</evidence>
<evidence type="ECO:0000256" key="1">
    <source>
        <dbReference type="SAM" id="Phobius"/>
    </source>
</evidence>
<reference evidence="2" key="1">
    <citation type="submission" date="2019-10" db="EMBL/GenBank/DDBJ databases">
        <authorList>
            <consortium name="Genoscope - CEA"/>
            <person name="William W."/>
        </authorList>
    </citation>
    <scope>NUCLEOTIDE SEQUENCE [LARGE SCALE GENOMIC DNA]</scope>
    <source>
        <strain evidence="2">BBR_PRJEB10992</strain>
    </source>
</reference>
<dbReference type="EMBL" id="CZCU02000149">
    <property type="protein sequence ID" value="VXD21449.1"/>
    <property type="molecule type" value="Genomic_DNA"/>
</dbReference>
<keyword evidence="3" id="KW-1185">Reference proteome</keyword>
<dbReference type="RefSeq" id="WP_083623787.1">
    <property type="nucleotide sequence ID" value="NZ_LR734877.1"/>
</dbReference>